<reference evidence="1 2" key="1">
    <citation type="journal article" date="2018" name="ISME J.">
        <title>Endosymbiont genomes yield clues of tubeworm success.</title>
        <authorList>
            <person name="Li Y."/>
            <person name="Liles M.R."/>
            <person name="Halanych K.M."/>
        </authorList>
    </citation>
    <scope>NUCLEOTIDE SEQUENCE [LARGE SCALE GENOMIC DNA]</scope>
    <source>
        <strain evidence="1">A1464</strain>
    </source>
</reference>
<dbReference type="EMBL" id="QFXC01000007">
    <property type="protein sequence ID" value="RDH84668.1"/>
    <property type="molecule type" value="Genomic_DNA"/>
</dbReference>
<accession>A0A370DIB8</accession>
<dbReference type="InterPro" id="IPR051490">
    <property type="entry name" value="THEM6_lcsJ_thioesterase"/>
</dbReference>
<keyword evidence="2" id="KW-1185">Reference proteome</keyword>
<dbReference type="CDD" id="cd00586">
    <property type="entry name" value="4HBT"/>
    <property type="match status" value="1"/>
</dbReference>
<dbReference type="SUPFAM" id="SSF54637">
    <property type="entry name" value="Thioesterase/thiol ester dehydrase-isomerase"/>
    <property type="match status" value="1"/>
</dbReference>
<dbReference type="InterPro" id="IPR029069">
    <property type="entry name" value="HotDog_dom_sf"/>
</dbReference>
<organism evidence="1 2">
    <name type="scientific">endosymbiont of Galathealinum brachiosum</name>
    <dbReference type="NCBI Taxonomy" id="2200906"/>
    <lineage>
        <taxon>Bacteria</taxon>
        <taxon>Pseudomonadati</taxon>
        <taxon>Pseudomonadota</taxon>
        <taxon>Gammaproteobacteria</taxon>
        <taxon>sulfur-oxidizing symbionts</taxon>
    </lineage>
</organism>
<comment type="caution">
    <text evidence="1">The sequence shown here is derived from an EMBL/GenBank/DDBJ whole genome shotgun (WGS) entry which is preliminary data.</text>
</comment>
<name>A0A370DIB8_9GAMM</name>
<evidence type="ECO:0000313" key="1">
    <source>
        <dbReference type="EMBL" id="RDH84668.1"/>
    </source>
</evidence>
<protein>
    <submittedName>
        <fullName evidence="1">Thioesterase</fullName>
    </submittedName>
</protein>
<dbReference type="Gene3D" id="3.10.129.10">
    <property type="entry name" value="Hotdog Thioesterase"/>
    <property type="match status" value="1"/>
</dbReference>
<dbReference type="AlphaFoldDB" id="A0A370DIB8"/>
<dbReference type="Proteomes" id="UP000254266">
    <property type="component" value="Unassembled WGS sequence"/>
</dbReference>
<dbReference type="PANTHER" id="PTHR12475:SF4">
    <property type="entry name" value="PROTEIN THEM6"/>
    <property type="match status" value="1"/>
</dbReference>
<gene>
    <name evidence="1" type="ORF">DIZ80_04145</name>
</gene>
<dbReference type="PANTHER" id="PTHR12475">
    <property type="match status" value="1"/>
</dbReference>
<sequence>MNLYLRLLILLIKSYWKPRLDLMDKSILKFYVLPNDLDINMHMNNGRYNSIMDLGRADIMLRTGLLRIIYRKKWFGLVGSIHTRFRRPLKPFQKYELHSQVIYWDDKWIWIEQKIFSKGKLISSALVQTIIRSKSKNIASPELMELMGFYYPSPEITEEIKHLQRFEPLE</sequence>
<proteinExistence type="predicted"/>
<dbReference type="Pfam" id="PF13279">
    <property type="entry name" value="4HBT_2"/>
    <property type="match status" value="1"/>
</dbReference>
<evidence type="ECO:0000313" key="2">
    <source>
        <dbReference type="Proteomes" id="UP000254266"/>
    </source>
</evidence>